<organism evidence="1 2">
    <name type="scientific">Peribacillus simplex</name>
    <dbReference type="NCBI Taxonomy" id="1478"/>
    <lineage>
        <taxon>Bacteria</taxon>
        <taxon>Bacillati</taxon>
        <taxon>Bacillota</taxon>
        <taxon>Bacilli</taxon>
        <taxon>Bacillales</taxon>
        <taxon>Bacillaceae</taxon>
        <taxon>Peribacillus</taxon>
    </lineage>
</organism>
<gene>
    <name evidence="1" type="ORF">FQP34_20955</name>
</gene>
<sequence>MINKFETRYFYIISTSDDKFIKWNTVKGILNEDIVDDYEIISDLMAQDVRDKFGEEYEVWDITKDEFEQRIKPKIK</sequence>
<protein>
    <submittedName>
        <fullName evidence="1">Uncharacterized protein</fullName>
    </submittedName>
</protein>
<dbReference type="Proteomes" id="UP000317770">
    <property type="component" value="Unassembled WGS sequence"/>
</dbReference>
<accession>A0A8B5XTC4</accession>
<comment type="caution">
    <text evidence="1">The sequence shown here is derived from an EMBL/GenBank/DDBJ whole genome shotgun (WGS) entry which is preliminary data.</text>
</comment>
<dbReference type="EMBL" id="VNKI01000011">
    <property type="protein sequence ID" value="TVX77624.1"/>
    <property type="molecule type" value="Genomic_DNA"/>
</dbReference>
<name>A0A8B5XTC4_9BACI</name>
<dbReference type="RefSeq" id="WP_144480161.1">
    <property type="nucleotide sequence ID" value="NZ_VNKI01000011.1"/>
</dbReference>
<reference evidence="1 2" key="1">
    <citation type="submission" date="2019-07" db="EMBL/GenBank/DDBJ databases">
        <title>Genome assembly of Bacillus simplex strain GGC-P6A.</title>
        <authorList>
            <person name="Jennings M.E."/>
            <person name="Barton H.A."/>
        </authorList>
    </citation>
    <scope>NUCLEOTIDE SEQUENCE [LARGE SCALE GENOMIC DNA]</scope>
    <source>
        <strain evidence="1 2">GGC-P6A</strain>
    </source>
</reference>
<evidence type="ECO:0000313" key="1">
    <source>
        <dbReference type="EMBL" id="TVX77624.1"/>
    </source>
</evidence>
<evidence type="ECO:0000313" key="2">
    <source>
        <dbReference type="Proteomes" id="UP000317770"/>
    </source>
</evidence>
<proteinExistence type="predicted"/>
<dbReference type="AlphaFoldDB" id="A0A8B5XTC4"/>